<evidence type="ECO:0000256" key="1">
    <source>
        <dbReference type="SAM" id="MobiDB-lite"/>
    </source>
</evidence>
<gene>
    <name evidence="2" type="ORF">IEO21_08830</name>
</gene>
<comment type="caution">
    <text evidence="2">The sequence shown here is derived from an EMBL/GenBank/DDBJ whole genome shotgun (WGS) entry which is preliminary data.</text>
</comment>
<organism evidence="2 3">
    <name type="scientific">Rhodonia placenta</name>
    <dbReference type="NCBI Taxonomy" id="104341"/>
    <lineage>
        <taxon>Eukaryota</taxon>
        <taxon>Fungi</taxon>
        <taxon>Dikarya</taxon>
        <taxon>Basidiomycota</taxon>
        <taxon>Agaricomycotina</taxon>
        <taxon>Agaricomycetes</taxon>
        <taxon>Polyporales</taxon>
        <taxon>Adustoporiaceae</taxon>
        <taxon>Rhodonia</taxon>
    </lineage>
</organism>
<sequence length="90" mass="10897">MVIMGYLWFLYQGREERGIDIDGWLDLVAEEKALRKEVSKIAENYDERLWRERQEESERNEGERRNVERGEIEDGPSENTRGEHRRRCRA</sequence>
<reference evidence="2" key="1">
    <citation type="submission" date="2020-11" db="EMBL/GenBank/DDBJ databases">
        <authorList>
            <person name="Koelle M."/>
            <person name="Horta M.A.C."/>
            <person name="Nowrousian M."/>
            <person name="Ohm R.A."/>
            <person name="Benz P."/>
            <person name="Pilgard A."/>
        </authorList>
    </citation>
    <scope>NUCLEOTIDE SEQUENCE</scope>
    <source>
        <strain evidence="2">FPRL280</strain>
    </source>
</reference>
<proteinExistence type="predicted"/>
<accession>A0A8H7TYC4</accession>
<dbReference type="EMBL" id="JADOXO010000349">
    <property type="protein sequence ID" value="KAF9806040.1"/>
    <property type="molecule type" value="Genomic_DNA"/>
</dbReference>
<reference evidence="2" key="2">
    <citation type="journal article" name="Front. Microbiol.">
        <title>Degradative Capacity of Two Strains of Rhodonia placenta: From Phenotype to Genotype.</title>
        <authorList>
            <person name="Kolle M."/>
            <person name="Horta M.A.C."/>
            <person name="Nowrousian M."/>
            <person name="Ohm R.A."/>
            <person name="Benz J.P."/>
            <person name="Pilgard A."/>
        </authorList>
    </citation>
    <scope>NUCLEOTIDE SEQUENCE</scope>
    <source>
        <strain evidence="2">FPRL280</strain>
    </source>
</reference>
<feature type="compositionally biased region" description="Basic and acidic residues" evidence="1">
    <location>
        <begin position="52"/>
        <end position="72"/>
    </location>
</feature>
<evidence type="ECO:0000313" key="3">
    <source>
        <dbReference type="Proteomes" id="UP000639403"/>
    </source>
</evidence>
<evidence type="ECO:0000313" key="2">
    <source>
        <dbReference type="EMBL" id="KAF9806040.1"/>
    </source>
</evidence>
<dbReference type="AlphaFoldDB" id="A0A8H7TYC4"/>
<dbReference type="Proteomes" id="UP000639403">
    <property type="component" value="Unassembled WGS sequence"/>
</dbReference>
<feature type="region of interest" description="Disordered" evidence="1">
    <location>
        <begin position="52"/>
        <end position="90"/>
    </location>
</feature>
<protein>
    <submittedName>
        <fullName evidence="2">Uncharacterized protein</fullName>
    </submittedName>
</protein>
<name>A0A8H7TYC4_9APHY</name>